<organism evidence="3 4">
    <name type="scientific">Aspergillus sydowii CBS 593.65</name>
    <dbReference type="NCBI Taxonomy" id="1036612"/>
    <lineage>
        <taxon>Eukaryota</taxon>
        <taxon>Fungi</taxon>
        <taxon>Dikarya</taxon>
        <taxon>Ascomycota</taxon>
        <taxon>Pezizomycotina</taxon>
        <taxon>Eurotiomycetes</taxon>
        <taxon>Eurotiomycetidae</taxon>
        <taxon>Eurotiales</taxon>
        <taxon>Aspergillaceae</taxon>
        <taxon>Aspergillus</taxon>
        <taxon>Aspergillus subgen. Nidulantes</taxon>
    </lineage>
</organism>
<gene>
    <name evidence="3" type="ORF">ASPSYDRAFT_151393</name>
</gene>
<proteinExistence type="predicted"/>
<feature type="compositionally biased region" description="Low complexity" evidence="1">
    <location>
        <begin position="141"/>
        <end position="169"/>
    </location>
</feature>
<feature type="region of interest" description="Disordered" evidence="1">
    <location>
        <begin position="1"/>
        <end position="102"/>
    </location>
</feature>
<dbReference type="PANTHER" id="PTHR39611:SF1">
    <property type="entry name" value="HYDROXYPROLINE-RICH GLYCOPROTEIN DZ-HRGP"/>
    <property type="match status" value="1"/>
</dbReference>
<dbReference type="PANTHER" id="PTHR39611">
    <property type="entry name" value="HYDROXYPROLINE-RICH GLYCOPROTEIN DZ-HRGP-RELATED"/>
    <property type="match status" value="1"/>
</dbReference>
<protein>
    <recommendedName>
        <fullName evidence="2">DUF7514 domain-containing protein</fullName>
    </recommendedName>
</protein>
<dbReference type="RefSeq" id="XP_040702821.1">
    <property type="nucleotide sequence ID" value="XM_040842097.1"/>
</dbReference>
<evidence type="ECO:0000256" key="1">
    <source>
        <dbReference type="SAM" id="MobiDB-lite"/>
    </source>
</evidence>
<sequence length="665" mass="73920">MAYDGFQHDFNPYGQPDNANPINPSEGHPSSYDPPYPYQPASEQLNMPQPQAPMNTVPPQGYYPEPLREQASWPPPPPPQTGRINDAVNSAVGNSGAPSSYVSPDLVAQITANVIQQLGAAGINSPVSNQHPSQPPPPQWGSPQPYQHPSAPHTPTVSHSTPSPSVPVYQQPPPPPDISGAPHIHPRPSPTPPQETRESPASQFSENGQRGDPRPNPPQRTDTFPTTLEKIWGRLFDNGKPTERLGQFLRGIAMHLIENYPPGNTIVVVPDKLQKFYADTNIVSDPYPWQDIFDDRTSSISRLFRDIEAEHHLVQAKLDERPDIPGLTPRGFEVFATLMIQAHPDKEYERLQKAVLNMPISNPDNRKERFPKEIPRRLFPETPNLRLRDVLDQHIMKHCGVELPPITDEEIDKVAAQRHKSSASPAVSIAESSHPPSHSVYHSANERDKKGYHPPSVAVVDDEDEEQSPPAIERTRKPYSANPGGGKVYEGPGTPTHRHANSFSTSSGARDARPSGTRVTRSPPYRSGSTGPRRPRADTSTRSRSHSRGFHPSNDYRRSEPDLMNGPRNPGQTSSGDYYHDQPSSSAHTGDLLDQYRELDRSAEDQRLYEQIREREKEREKSKYHDNLPSRSTWSGDEDYYRGLLGGQGGGPVGSGSGYDYKPYR</sequence>
<accession>A0A1L9THX0</accession>
<dbReference type="GeneID" id="63758170"/>
<feature type="compositionally biased region" description="Gly residues" evidence="1">
    <location>
        <begin position="644"/>
        <end position="657"/>
    </location>
</feature>
<feature type="compositionally biased region" description="Polar residues" evidence="1">
    <location>
        <begin position="199"/>
        <end position="208"/>
    </location>
</feature>
<dbReference type="STRING" id="1036612.A0A1L9THX0"/>
<feature type="region of interest" description="Disordered" evidence="1">
    <location>
        <begin position="415"/>
        <end position="665"/>
    </location>
</feature>
<evidence type="ECO:0000313" key="4">
    <source>
        <dbReference type="Proteomes" id="UP000184356"/>
    </source>
</evidence>
<feature type="region of interest" description="Disordered" evidence="1">
    <location>
        <begin position="122"/>
        <end position="224"/>
    </location>
</feature>
<keyword evidence="4" id="KW-1185">Reference proteome</keyword>
<name>A0A1L9THX0_9EURO</name>
<feature type="compositionally biased region" description="Polar residues" evidence="1">
    <location>
        <begin position="570"/>
        <end position="588"/>
    </location>
</feature>
<dbReference type="EMBL" id="KV878586">
    <property type="protein sequence ID" value="OJJ59015.1"/>
    <property type="molecule type" value="Genomic_DNA"/>
</dbReference>
<dbReference type="OrthoDB" id="5413703at2759"/>
<evidence type="ECO:0000313" key="3">
    <source>
        <dbReference type="EMBL" id="OJJ59015.1"/>
    </source>
</evidence>
<feature type="compositionally biased region" description="Basic and acidic residues" evidence="1">
    <location>
        <begin position="594"/>
        <end position="628"/>
    </location>
</feature>
<dbReference type="AlphaFoldDB" id="A0A1L9THX0"/>
<dbReference type="InterPro" id="IPR055936">
    <property type="entry name" value="DUF7514"/>
</dbReference>
<evidence type="ECO:0000259" key="2">
    <source>
        <dbReference type="Pfam" id="PF24355"/>
    </source>
</evidence>
<feature type="domain" description="DUF7514" evidence="2">
    <location>
        <begin position="234"/>
        <end position="393"/>
    </location>
</feature>
<reference evidence="4" key="1">
    <citation type="journal article" date="2017" name="Genome Biol.">
        <title>Comparative genomics reveals high biological diversity and specific adaptations in the industrially and medically important fungal genus Aspergillus.</title>
        <authorList>
            <person name="de Vries R.P."/>
            <person name="Riley R."/>
            <person name="Wiebenga A."/>
            <person name="Aguilar-Osorio G."/>
            <person name="Amillis S."/>
            <person name="Uchima C.A."/>
            <person name="Anderluh G."/>
            <person name="Asadollahi M."/>
            <person name="Askin M."/>
            <person name="Barry K."/>
            <person name="Battaglia E."/>
            <person name="Bayram O."/>
            <person name="Benocci T."/>
            <person name="Braus-Stromeyer S.A."/>
            <person name="Caldana C."/>
            <person name="Canovas D."/>
            <person name="Cerqueira G.C."/>
            <person name="Chen F."/>
            <person name="Chen W."/>
            <person name="Choi C."/>
            <person name="Clum A."/>
            <person name="Dos Santos R.A."/>
            <person name="Damasio A.R."/>
            <person name="Diallinas G."/>
            <person name="Emri T."/>
            <person name="Fekete E."/>
            <person name="Flipphi M."/>
            <person name="Freyberg S."/>
            <person name="Gallo A."/>
            <person name="Gournas C."/>
            <person name="Habgood R."/>
            <person name="Hainaut M."/>
            <person name="Harispe M.L."/>
            <person name="Henrissat B."/>
            <person name="Hilden K.S."/>
            <person name="Hope R."/>
            <person name="Hossain A."/>
            <person name="Karabika E."/>
            <person name="Karaffa L."/>
            <person name="Karanyi Z."/>
            <person name="Krasevec N."/>
            <person name="Kuo A."/>
            <person name="Kusch H."/>
            <person name="LaButti K."/>
            <person name="Lagendijk E.L."/>
            <person name="Lapidus A."/>
            <person name="Levasseur A."/>
            <person name="Lindquist E."/>
            <person name="Lipzen A."/>
            <person name="Logrieco A.F."/>
            <person name="MacCabe A."/>
            <person name="Maekelae M.R."/>
            <person name="Malavazi I."/>
            <person name="Melin P."/>
            <person name="Meyer V."/>
            <person name="Mielnichuk N."/>
            <person name="Miskei M."/>
            <person name="Molnar A.P."/>
            <person name="Mule G."/>
            <person name="Ngan C.Y."/>
            <person name="Orejas M."/>
            <person name="Orosz E."/>
            <person name="Ouedraogo J.P."/>
            <person name="Overkamp K.M."/>
            <person name="Park H.-S."/>
            <person name="Perrone G."/>
            <person name="Piumi F."/>
            <person name="Punt P.J."/>
            <person name="Ram A.F."/>
            <person name="Ramon A."/>
            <person name="Rauscher S."/>
            <person name="Record E."/>
            <person name="Riano-Pachon D.M."/>
            <person name="Robert V."/>
            <person name="Roehrig J."/>
            <person name="Ruller R."/>
            <person name="Salamov A."/>
            <person name="Salih N.S."/>
            <person name="Samson R.A."/>
            <person name="Sandor E."/>
            <person name="Sanguinetti M."/>
            <person name="Schuetze T."/>
            <person name="Sepcic K."/>
            <person name="Shelest E."/>
            <person name="Sherlock G."/>
            <person name="Sophianopoulou V."/>
            <person name="Squina F.M."/>
            <person name="Sun H."/>
            <person name="Susca A."/>
            <person name="Todd R.B."/>
            <person name="Tsang A."/>
            <person name="Unkles S.E."/>
            <person name="van de Wiele N."/>
            <person name="van Rossen-Uffink D."/>
            <person name="Oliveira J.V."/>
            <person name="Vesth T.C."/>
            <person name="Visser J."/>
            <person name="Yu J.-H."/>
            <person name="Zhou M."/>
            <person name="Andersen M.R."/>
            <person name="Archer D.B."/>
            <person name="Baker S.E."/>
            <person name="Benoit I."/>
            <person name="Brakhage A.A."/>
            <person name="Braus G.H."/>
            <person name="Fischer R."/>
            <person name="Frisvad J.C."/>
            <person name="Goldman G.H."/>
            <person name="Houbraken J."/>
            <person name="Oakley B."/>
            <person name="Pocsi I."/>
            <person name="Scazzocchio C."/>
            <person name="Seiboth B."/>
            <person name="vanKuyk P.A."/>
            <person name="Wortman J."/>
            <person name="Dyer P.S."/>
            <person name="Grigoriev I.V."/>
        </authorList>
    </citation>
    <scope>NUCLEOTIDE SEQUENCE [LARGE SCALE GENOMIC DNA]</scope>
    <source>
        <strain evidence="4">CBS 593.65</strain>
    </source>
</reference>
<feature type="compositionally biased region" description="Polar residues" evidence="1">
    <location>
        <begin position="87"/>
        <end position="102"/>
    </location>
</feature>
<dbReference type="Proteomes" id="UP000184356">
    <property type="component" value="Unassembled WGS sequence"/>
</dbReference>
<feature type="compositionally biased region" description="Polar residues" evidence="1">
    <location>
        <begin position="43"/>
        <end position="58"/>
    </location>
</feature>
<dbReference type="VEuPathDB" id="FungiDB:ASPSYDRAFT_151393"/>
<dbReference type="Pfam" id="PF24355">
    <property type="entry name" value="DUF7514"/>
    <property type="match status" value="1"/>
</dbReference>